<name>A0A182IFX0_ANOAR</name>
<proteinExistence type="predicted"/>
<dbReference type="EMBL" id="APCN01000281">
    <property type="status" value="NOT_ANNOTATED_CDS"/>
    <property type="molecule type" value="Genomic_DNA"/>
</dbReference>
<evidence type="ECO:0000313" key="1">
    <source>
        <dbReference type="EnsemblMetazoa" id="AARA014376-PA"/>
    </source>
</evidence>
<dbReference type="AlphaFoldDB" id="A0A182IFX0"/>
<evidence type="ECO:0000313" key="2">
    <source>
        <dbReference type="Proteomes" id="UP000075840"/>
    </source>
</evidence>
<dbReference type="Proteomes" id="UP000075840">
    <property type="component" value="Unassembled WGS sequence"/>
</dbReference>
<sequence length="87" mass="10337">MRVSLRTSDLCLRCLVINSIVFKLLNLRFRFLNRVSHHSPLLHRVLLLSGKYRDGYRYQYVCQRKASKLLNFILHTNFTPVVVCICR</sequence>
<keyword evidence="2" id="KW-1185">Reference proteome</keyword>
<accession>A0A182IFX0</accession>
<dbReference type="EnsemblMetazoa" id="AARA014376-RA">
    <property type="protein sequence ID" value="AARA014376-PA"/>
    <property type="gene ID" value="AARA014376"/>
</dbReference>
<protein>
    <submittedName>
        <fullName evidence="1">Uncharacterized protein</fullName>
    </submittedName>
</protein>
<organism evidence="1 2">
    <name type="scientific">Anopheles arabiensis</name>
    <name type="common">Mosquito</name>
    <dbReference type="NCBI Taxonomy" id="7173"/>
    <lineage>
        <taxon>Eukaryota</taxon>
        <taxon>Metazoa</taxon>
        <taxon>Ecdysozoa</taxon>
        <taxon>Arthropoda</taxon>
        <taxon>Hexapoda</taxon>
        <taxon>Insecta</taxon>
        <taxon>Pterygota</taxon>
        <taxon>Neoptera</taxon>
        <taxon>Endopterygota</taxon>
        <taxon>Diptera</taxon>
        <taxon>Nematocera</taxon>
        <taxon>Culicoidea</taxon>
        <taxon>Culicidae</taxon>
        <taxon>Anophelinae</taxon>
        <taxon>Anopheles</taxon>
    </lineage>
</organism>
<reference evidence="1" key="1">
    <citation type="submission" date="2022-08" db="UniProtKB">
        <authorList>
            <consortium name="EnsemblMetazoa"/>
        </authorList>
    </citation>
    <scope>IDENTIFICATION</scope>
    <source>
        <strain evidence="1">Dongola</strain>
    </source>
</reference>
<dbReference type="VEuPathDB" id="VectorBase:AARA014376"/>